<dbReference type="Proteomes" id="UP001177140">
    <property type="component" value="Unassembled WGS sequence"/>
</dbReference>
<name>A0AA41UW47_PAPNU</name>
<accession>A0AA41UW47</accession>
<dbReference type="InterPro" id="IPR004403">
    <property type="entry name" value="Peptide_chain-rel_eRF1/aRF1"/>
</dbReference>
<dbReference type="PANTHER" id="PTHR10113">
    <property type="entry name" value="PEPTIDE CHAIN RELEASE FACTOR SUBUNIT 1"/>
    <property type="match status" value="1"/>
</dbReference>
<feature type="domain" description="eRF1" evidence="2">
    <location>
        <begin position="92"/>
        <end position="149"/>
    </location>
</feature>
<proteinExistence type="predicted"/>
<evidence type="ECO:0000259" key="2">
    <source>
        <dbReference type="Pfam" id="PF03465"/>
    </source>
</evidence>
<dbReference type="Gene3D" id="3.30.1330.30">
    <property type="match status" value="1"/>
</dbReference>
<feature type="signal peptide" evidence="1">
    <location>
        <begin position="1"/>
        <end position="21"/>
    </location>
</feature>
<dbReference type="Gene3D" id="3.30.420.60">
    <property type="entry name" value="eRF1 domain 2"/>
    <property type="match status" value="1"/>
</dbReference>
<feature type="non-terminal residue" evidence="3">
    <location>
        <position position="154"/>
    </location>
</feature>
<evidence type="ECO:0000313" key="3">
    <source>
        <dbReference type="EMBL" id="MCL7022789.1"/>
    </source>
</evidence>
<sequence length="154" mass="17156">MYWGNWATLFLVEMIADLATQYFIDQDTMQPNISGLILAGFDYLMEALCLSGRLDPTLRDKVLCHALVSYAGDSGFNEAIDLSSKFLADGEFVQEKHLVRKFFAEAMADMSGDPWNCVFGVKETLKALESGGLKSLMVCENMDISRYVVINSVT</sequence>
<dbReference type="EMBL" id="JAJJMA010014957">
    <property type="protein sequence ID" value="MCL7022789.1"/>
    <property type="molecule type" value="Genomic_DNA"/>
</dbReference>
<dbReference type="Pfam" id="PF03465">
    <property type="entry name" value="eRF1_3"/>
    <property type="match status" value="1"/>
</dbReference>
<feature type="chain" id="PRO_5041219321" description="eRF1 domain-containing protein" evidence="1">
    <location>
        <begin position="22"/>
        <end position="154"/>
    </location>
</feature>
<dbReference type="GO" id="GO:0003747">
    <property type="term" value="F:translation release factor activity"/>
    <property type="evidence" value="ECO:0007669"/>
    <property type="project" value="InterPro"/>
</dbReference>
<reference evidence="3" key="1">
    <citation type="submission" date="2022-03" db="EMBL/GenBank/DDBJ databases">
        <title>A functionally conserved STORR gene fusion in Papaver species that diverged 16.8 million years ago.</title>
        <authorList>
            <person name="Catania T."/>
        </authorList>
    </citation>
    <scope>NUCLEOTIDE SEQUENCE</scope>
    <source>
        <strain evidence="3">S-191538</strain>
    </source>
</reference>
<dbReference type="InterPro" id="IPR042226">
    <property type="entry name" value="eFR1_2_sf"/>
</dbReference>
<dbReference type="SUPFAM" id="SSF55315">
    <property type="entry name" value="L30e-like"/>
    <property type="match status" value="1"/>
</dbReference>
<organism evidence="3 4">
    <name type="scientific">Papaver nudicaule</name>
    <name type="common">Iceland poppy</name>
    <dbReference type="NCBI Taxonomy" id="74823"/>
    <lineage>
        <taxon>Eukaryota</taxon>
        <taxon>Viridiplantae</taxon>
        <taxon>Streptophyta</taxon>
        <taxon>Embryophyta</taxon>
        <taxon>Tracheophyta</taxon>
        <taxon>Spermatophyta</taxon>
        <taxon>Magnoliopsida</taxon>
        <taxon>Ranunculales</taxon>
        <taxon>Papaveraceae</taxon>
        <taxon>Papaveroideae</taxon>
        <taxon>Papaver</taxon>
    </lineage>
</organism>
<keyword evidence="4" id="KW-1185">Reference proteome</keyword>
<evidence type="ECO:0000313" key="4">
    <source>
        <dbReference type="Proteomes" id="UP001177140"/>
    </source>
</evidence>
<dbReference type="SUPFAM" id="SSF53137">
    <property type="entry name" value="Translational machinery components"/>
    <property type="match status" value="1"/>
</dbReference>
<protein>
    <recommendedName>
        <fullName evidence="2">eRF1 domain-containing protein</fullName>
    </recommendedName>
</protein>
<dbReference type="InterPro" id="IPR005142">
    <property type="entry name" value="eRF1_3"/>
</dbReference>
<gene>
    <name evidence="3" type="ORF">MKW94_014830</name>
</gene>
<comment type="caution">
    <text evidence="3">The sequence shown here is derived from an EMBL/GenBank/DDBJ whole genome shotgun (WGS) entry which is preliminary data.</text>
</comment>
<dbReference type="AlphaFoldDB" id="A0AA41UW47"/>
<evidence type="ECO:0000256" key="1">
    <source>
        <dbReference type="SAM" id="SignalP"/>
    </source>
</evidence>
<keyword evidence="1" id="KW-0732">Signal</keyword>
<dbReference type="InterPro" id="IPR029064">
    <property type="entry name" value="Ribosomal_eL30-like_sf"/>
</dbReference>